<evidence type="ECO:0000313" key="4">
    <source>
        <dbReference type="EMBL" id="TWT56297.1"/>
    </source>
</evidence>
<comment type="similarity">
    <text evidence="1">Belongs to the bacterial reverse transcriptase family.</text>
</comment>
<accession>A0A5C5WZV4</accession>
<dbReference type="SUPFAM" id="SSF56672">
    <property type="entry name" value="DNA/RNA polymerases"/>
    <property type="match status" value="1"/>
</dbReference>
<feature type="region of interest" description="Disordered" evidence="2">
    <location>
        <begin position="1"/>
        <end position="36"/>
    </location>
</feature>
<dbReference type="PROSITE" id="PS50878">
    <property type="entry name" value="RT_POL"/>
    <property type="match status" value="1"/>
</dbReference>
<dbReference type="InterPro" id="IPR000477">
    <property type="entry name" value="RT_dom"/>
</dbReference>
<evidence type="ECO:0000256" key="1">
    <source>
        <dbReference type="ARBA" id="ARBA00034120"/>
    </source>
</evidence>
<keyword evidence="5" id="KW-1185">Reference proteome</keyword>
<dbReference type="InterPro" id="IPR043128">
    <property type="entry name" value="Rev_trsase/Diguanyl_cyclase"/>
</dbReference>
<protein>
    <submittedName>
        <fullName evidence="4">Group II intron-encoded protein LtrA</fullName>
    </submittedName>
</protein>
<evidence type="ECO:0000313" key="5">
    <source>
        <dbReference type="Proteomes" id="UP000318053"/>
    </source>
</evidence>
<sequence>MNSNPPKHIEPTSSNHQGVEDQNGPCAQRGLSNSESFTGLTDAASMEKSPLNPVPDLTLMEQIVDNDNMECAWARVKANRGAPGPDGITIDDFPEHFQGIWPTVRQQLLNETYQPGAVRRKSIPKADGTQRHLGIPNVIDRLIQQAILLVLTPIFDPEFSESSFGFRPYRSAHEAIHLVQQHIRAGYRWCVDMDLSKFFDLVQHDVLMHRVGRKVRDKRLLRLIGNYLRAGVMIDTDFHASTEGTMQGGPLSPLLANILLDDFDKEMESRGHRFVRYADDFLVFSKTEESATRVFKSVERYLTEKLRLVVNHEKSSVRRTKDTEYLGYRFDGYGGQFKVSAKNERKFKDRVKQITRRKGGRSMASRFRELRQYFQGWIGYLRYGLTKTQLRYWDKWVRRRIRACYWKQWYRVRTRIRMLLLLGVRKDEAISHGSSGRGYWVMSSSAAVHVALNNEYLTSQGLASLETIWSKFASKKRTA</sequence>
<feature type="compositionally biased region" description="Polar residues" evidence="2">
    <location>
        <begin position="1"/>
        <end position="17"/>
    </location>
</feature>
<dbReference type="Pfam" id="PF08388">
    <property type="entry name" value="GIIM"/>
    <property type="match status" value="1"/>
</dbReference>
<dbReference type="InterPro" id="IPR043502">
    <property type="entry name" value="DNA/RNA_pol_sf"/>
</dbReference>
<comment type="caution">
    <text evidence="4">The sequence shown here is derived from an EMBL/GenBank/DDBJ whole genome shotgun (WGS) entry which is preliminary data.</text>
</comment>
<name>A0A5C5WZV4_9BACT</name>
<dbReference type="InterPro" id="IPR013597">
    <property type="entry name" value="Mat_intron_G2"/>
</dbReference>
<organism evidence="4 5">
    <name type="scientific">Allorhodopirellula solitaria</name>
    <dbReference type="NCBI Taxonomy" id="2527987"/>
    <lineage>
        <taxon>Bacteria</taxon>
        <taxon>Pseudomonadati</taxon>
        <taxon>Planctomycetota</taxon>
        <taxon>Planctomycetia</taxon>
        <taxon>Pirellulales</taxon>
        <taxon>Pirellulaceae</taxon>
        <taxon>Allorhodopirellula</taxon>
    </lineage>
</organism>
<dbReference type="EMBL" id="SJPK01000014">
    <property type="protein sequence ID" value="TWT56297.1"/>
    <property type="molecule type" value="Genomic_DNA"/>
</dbReference>
<dbReference type="Gene3D" id="3.30.70.270">
    <property type="match status" value="1"/>
</dbReference>
<dbReference type="PANTHER" id="PTHR34047">
    <property type="entry name" value="NUCLEAR INTRON MATURASE 1, MITOCHONDRIAL-RELATED"/>
    <property type="match status" value="1"/>
</dbReference>
<dbReference type="PANTHER" id="PTHR34047:SF8">
    <property type="entry name" value="PROTEIN YKFC"/>
    <property type="match status" value="1"/>
</dbReference>
<dbReference type="NCBIfam" id="TIGR04416">
    <property type="entry name" value="group_II_RT_mat"/>
    <property type="match status" value="1"/>
</dbReference>
<dbReference type="AlphaFoldDB" id="A0A5C5WZV4"/>
<evidence type="ECO:0000259" key="3">
    <source>
        <dbReference type="PROSITE" id="PS50878"/>
    </source>
</evidence>
<reference evidence="4 5" key="1">
    <citation type="submission" date="2019-02" db="EMBL/GenBank/DDBJ databases">
        <title>Deep-cultivation of Planctomycetes and their phenomic and genomic characterization uncovers novel biology.</title>
        <authorList>
            <person name="Wiegand S."/>
            <person name="Jogler M."/>
            <person name="Boedeker C."/>
            <person name="Pinto D."/>
            <person name="Vollmers J."/>
            <person name="Rivas-Marin E."/>
            <person name="Kohn T."/>
            <person name="Peeters S.H."/>
            <person name="Heuer A."/>
            <person name="Rast P."/>
            <person name="Oberbeckmann S."/>
            <person name="Bunk B."/>
            <person name="Jeske O."/>
            <person name="Meyerdierks A."/>
            <person name="Storesund J.E."/>
            <person name="Kallscheuer N."/>
            <person name="Luecker S."/>
            <person name="Lage O.M."/>
            <person name="Pohl T."/>
            <person name="Merkel B.J."/>
            <person name="Hornburger P."/>
            <person name="Mueller R.-W."/>
            <person name="Bruemmer F."/>
            <person name="Labrenz M."/>
            <person name="Spormann A.M."/>
            <person name="Op Den Camp H."/>
            <person name="Overmann J."/>
            <person name="Amann R."/>
            <person name="Jetten M.S.M."/>
            <person name="Mascher T."/>
            <person name="Medema M.H."/>
            <person name="Devos D.P."/>
            <person name="Kaster A.-K."/>
            <person name="Ovreas L."/>
            <person name="Rohde M."/>
            <person name="Galperin M.Y."/>
            <person name="Jogler C."/>
        </authorList>
    </citation>
    <scope>NUCLEOTIDE SEQUENCE [LARGE SCALE GENOMIC DNA]</scope>
    <source>
        <strain evidence="4 5">CA85</strain>
    </source>
</reference>
<dbReference type="CDD" id="cd01651">
    <property type="entry name" value="RT_G2_intron"/>
    <property type="match status" value="1"/>
</dbReference>
<proteinExistence type="inferred from homology"/>
<dbReference type="InterPro" id="IPR030931">
    <property type="entry name" value="Group_II_RT_mat"/>
</dbReference>
<dbReference type="Pfam" id="PF00078">
    <property type="entry name" value="RVT_1"/>
    <property type="match status" value="1"/>
</dbReference>
<gene>
    <name evidence="4" type="primary">ltrA_3</name>
    <name evidence="4" type="ORF">CA85_43000</name>
</gene>
<evidence type="ECO:0000256" key="2">
    <source>
        <dbReference type="SAM" id="MobiDB-lite"/>
    </source>
</evidence>
<dbReference type="Proteomes" id="UP000318053">
    <property type="component" value="Unassembled WGS sequence"/>
</dbReference>
<feature type="domain" description="Reverse transcriptase" evidence="3">
    <location>
        <begin position="104"/>
        <end position="330"/>
    </location>
</feature>
<dbReference type="InterPro" id="IPR051083">
    <property type="entry name" value="GrpII_Intron_Splice-Mob/Def"/>
</dbReference>